<keyword evidence="3" id="KW-1185">Reference proteome</keyword>
<gene>
    <name evidence="2" type="ORF">Shyd_47830</name>
</gene>
<evidence type="ECO:0000313" key="3">
    <source>
        <dbReference type="Proteomes" id="UP001052739"/>
    </source>
</evidence>
<name>A0ABQ3PEF9_9ACTN</name>
<proteinExistence type="predicted"/>
<dbReference type="EMBL" id="BNDW01000038">
    <property type="protein sequence ID" value="GHI23412.1"/>
    <property type="molecule type" value="Genomic_DNA"/>
</dbReference>
<protein>
    <submittedName>
        <fullName evidence="2">Uncharacterized protein</fullName>
    </submittedName>
</protein>
<feature type="compositionally biased region" description="Basic and acidic residues" evidence="1">
    <location>
        <begin position="118"/>
        <end position="133"/>
    </location>
</feature>
<feature type="region of interest" description="Disordered" evidence="1">
    <location>
        <begin position="51"/>
        <end position="133"/>
    </location>
</feature>
<reference evidence="2" key="1">
    <citation type="submission" date="2024-05" db="EMBL/GenBank/DDBJ databases">
        <title>Whole genome shotgun sequence of Streptomyces hydrogenans NBRC 13475.</title>
        <authorList>
            <person name="Komaki H."/>
            <person name="Tamura T."/>
        </authorList>
    </citation>
    <scope>NUCLEOTIDE SEQUENCE</scope>
    <source>
        <strain evidence="2">NBRC 13475</strain>
    </source>
</reference>
<accession>A0ABQ3PEF9</accession>
<sequence length="133" mass="14213">MYVHGFDTPSYVTVASTVNGTTAPVGVPGVIFASETPTSSRYEATAGPAVTGSFVSCPARSDSSGRPGGEEVPRGGGDLLGAQRPRLRRRPRPDVRRAARHPRFQRLYPPYATPPATDGEHAPDDPYLHSHCE</sequence>
<dbReference type="Proteomes" id="UP001052739">
    <property type="component" value="Unassembled WGS sequence"/>
</dbReference>
<evidence type="ECO:0000313" key="2">
    <source>
        <dbReference type="EMBL" id="GHI23412.1"/>
    </source>
</evidence>
<comment type="caution">
    <text evidence="2">The sequence shown here is derived from an EMBL/GenBank/DDBJ whole genome shotgun (WGS) entry which is preliminary data.</text>
</comment>
<evidence type="ECO:0000256" key="1">
    <source>
        <dbReference type="SAM" id="MobiDB-lite"/>
    </source>
</evidence>
<organism evidence="2 3">
    <name type="scientific">Streptomyces hydrogenans</name>
    <dbReference type="NCBI Taxonomy" id="1873719"/>
    <lineage>
        <taxon>Bacteria</taxon>
        <taxon>Bacillati</taxon>
        <taxon>Actinomycetota</taxon>
        <taxon>Actinomycetes</taxon>
        <taxon>Kitasatosporales</taxon>
        <taxon>Streptomycetaceae</taxon>
        <taxon>Streptomyces</taxon>
    </lineage>
</organism>